<keyword evidence="2" id="KW-1185">Reference proteome</keyword>
<dbReference type="RefSeq" id="WP_204716664.1">
    <property type="nucleotide sequence ID" value="NZ_JACJLT010000152.1"/>
</dbReference>
<proteinExistence type="predicted"/>
<protein>
    <submittedName>
        <fullName evidence="1">Uncharacterized protein</fullName>
    </submittedName>
</protein>
<gene>
    <name evidence="1" type="ORF">H6A04_10250</name>
</gene>
<organism evidence="1 2">
    <name type="scientific">Fusobacterium mortiferum</name>
    <dbReference type="NCBI Taxonomy" id="850"/>
    <lineage>
        <taxon>Bacteria</taxon>
        <taxon>Fusobacteriati</taxon>
        <taxon>Fusobacteriota</taxon>
        <taxon>Fusobacteriia</taxon>
        <taxon>Fusobacteriales</taxon>
        <taxon>Fusobacteriaceae</taxon>
        <taxon>Fusobacterium</taxon>
    </lineage>
</organism>
<name>A0ABS2G5N4_FUSMR</name>
<evidence type="ECO:0000313" key="2">
    <source>
        <dbReference type="Proteomes" id="UP000728968"/>
    </source>
</evidence>
<accession>A0ABS2G5N4</accession>
<evidence type="ECO:0000313" key="1">
    <source>
        <dbReference type="EMBL" id="MBM6876019.1"/>
    </source>
</evidence>
<sequence length="79" mass="9217">MIYIIKDILYKSNPTFEYHFKEKFLNGHLIYDIQGLTSNYIVAPSPESYTERLIKGTFTVLPPNHNSFSFSAIITGRWK</sequence>
<dbReference type="Proteomes" id="UP000728968">
    <property type="component" value="Unassembled WGS sequence"/>
</dbReference>
<reference evidence="1 2" key="1">
    <citation type="journal article" date="2021" name="Sci. Rep.">
        <title>The distribution of antibiotic resistance genes in chicken gut microbiota commensals.</title>
        <authorList>
            <person name="Juricova H."/>
            <person name="Matiasovicova J."/>
            <person name="Kubasova T."/>
            <person name="Cejkova D."/>
            <person name="Rychlik I."/>
        </authorList>
    </citation>
    <scope>NUCLEOTIDE SEQUENCE [LARGE SCALE GENOMIC DNA]</scope>
    <source>
        <strain evidence="1 2">An425</strain>
    </source>
</reference>
<dbReference type="EMBL" id="JACJLT010000152">
    <property type="protein sequence ID" value="MBM6876019.1"/>
    <property type="molecule type" value="Genomic_DNA"/>
</dbReference>
<comment type="caution">
    <text evidence="1">The sequence shown here is derived from an EMBL/GenBank/DDBJ whole genome shotgun (WGS) entry which is preliminary data.</text>
</comment>